<dbReference type="EMBL" id="CP012643">
    <property type="protein sequence ID" value="ALJ00741.1"/>
    <property type="molecule type" value="Genomic_DNA"/>
</dbReference>
<dbReference type="STRING" id="512763.DC20_19345"/>
<gene>
    <name evidence="1" type="ORF">DC20_19345</name>
</gene>
<protein>
    <submittedName>
        <fullName evidence="1">Uncharacterized protein</fullName>
    </submittedName>
</protein>
<evidence type="ECO:0000313" key="2">
    <source>
        <dbReference type="Proteomes" id="UP000061382"/>
    </source>
</evidence>
<sequence length="157" mass="18544">MPKRKNLNGLPNSLTQQYFSTLFYYNKGYMADWIWCAATEKGINELSLDLFTGTVNPLDLDIKPITIWFQRLRETISRTLESEGFENDFITEAKFDIFISKKFREQKLLTCTATLKDKEGREYIGRTYTEQAYEDNLHVFKPTLLEKIKKVFIKINF</sequence>
<keyword evidence="2" id="KW-1185">Reference proteome</keyword>
<dbReference type="AlphaFoldDB" id="A0A0P0D116"/>
<proteinExistence type="predicted"/>
<dbReference type="KEGG" id="rti:DC20_19345"/>
<organism evidence="1 2">
    <name type="scientific">Rufibacter tibetensis</name>
    <dbReference type="NCBI Taxonomy" id="512763"/>
    <lineage>
        <taxon>Bacteria</taxon>
        <taxon>Pseudomonadati</taxon>
        <taxon>Bacteroidota</taxon>
        <taxon>Cytophagia</taxon>
        <taxon>Cytophagales</taxon>
        <taxon>Hymenobacteraceae</taxon>
        <taxon>Rufibacter</taxon>
    </lineage>
</organism>
<evidence type="ECO:0000313" key="1">
    <source>
        <dbReference type="EMBL" id="ALJ00741.1"/>
    </source>
</evidence>
<name>A0A0P0D116_9BACT</name>
<accession>A0A0P0D116</accession>
<dbReference type="Proteomes" id="UP000061382">
    <property type="component" value="Chromosome"/>
</dbReference>
<dbReference type="PATRIC" id="fig|512763.3.peg.4242"/>
<reference evidence="1 2" key="1">
    <citation type="submission" date="2015-08" db="EMBL/GenBank/DDBJ databases">
        <title>Complete genome sequence of Rufibacter tibetensis strain 1351t, a radiation-resistant bacterium from tibet plateau.</title>
        <authorList>
            <person name="Dai J."/>
        </authorList>
    </citation>
    <scope>NUCLEOTIDE SEQUENCE [LARGE SCALE GENOMIC DNA]</scope>
    <source>
        <strain evidence="1 2">1351</strain>
    </source>
</reference>